<dbReference type="Proteomes" id="UP000193144">
    <property type="component" value="Unassembled WGS sequence"/>
</dbReference>
<feature type="signal peptide" evidence="1">
    <location>
        <begin position="1"/>
        <end position="22"/>
    </location>
</feature>
<dbReference type="EMBL" id="MCFA01000059">
    <property type="protein sequence ID" value="ORY11611.1"/>
    <property type="molecule type" value="Genomic_DNA"/>
</dbReference>
<comment type="caution">
    <text evidence="2">The sequence shown here is derived from an EMBL/GenBank/DDBJ whole genome shotgun (WGS) entry which is preliminary data.</text>
</comment>
<evidence type="ECO:0000313" key="2">
    <source>
        <dbReference type="EMBL" id="ORY11611.1"/>
    </source>
</evidence>
<feature type="chain" id="PRO_5013390757" evidence="1">
    <location>
        <begin position="23"/>
        <end position="162"/>
    </location>
</feature>
<reference evidence="2 3" key="1">
    <citation type="submission" date="2016-07" db="EMBL/GenBank/DDBJ databases">
        <title>Pervasive Adenine N6-methylation of Active Genes in Fungi.</title>
        <authorList>
            <consortium name="DOE Joint Genome Institute"/>
            <person name="Mondo S.J."/>
            <person name="Dannebaum R.O."/>
            <person name="Kuo R.C."/>
            <person name="Labutti K."/>
            <person name="Haridas S."/>
            <person name="Kuo A."/>
            <person name="Salamov A."/>
            <person name="Ahrendt S.R."/>
            <person name="Lipzen A."/>
            <person name="Sullivan W."/>
            <person name="Andreopoulos W.B."/>
            <person name="Clum A."/>
            <person name="Lindquist E."/>
            <person name="Daum C."/>
            <person name="Ramamoorthy G.K."/>
            <person name="Gryganskyi A."/>
            <person name="Culley D."/>
            <person name="Magnuson J.K."/>
            <person name="James T.Y."/>
            <person name="O'Malley M.A."/>
            <person name="Stajich J.E."/>
            <person name="Spatafora J.W."/>
            <person name="Visel A."/>
            <person name="Grigoriev I.V."/>
        </authorList>
    </citation>
    <scope>NUCLEOTIDE SEQUENCE [LARGE SCALE GENOMIC DNA]</scope>
    <source>
        <strain evidence="2 3">CBS 115471</strain>
    </source>
</reference>
<accession>A0A1Y1ZMY4</accession>
<keyword evidence="3" id="KW-1185">Reference proteome</keyword>
<dbReference type="AlphaFoldDB" id="A0A1Y1ZMY4"/>
<evidence type="ECO:0000313" key="3">
    <source>
        <dbReference type="Proteomes" id="UP000193144"/>
    </source>
</evidence>
<proteinExistence type="predicted"/>
<protein>
    <submittedName>
        <fullName evidence="2">Uncharacterized protein</fullName>
    </submittedName>
</protein>
<sequence length="162" mass="17433">MKLNTIATALFGAFGILSLASAAPMPPRPLSPLLMEPGPVLNPPLDCLTQPSPSIQTSGLPNAAPLKPQMSTKEISEHVKQTVHHTIHHTKMHGHPPFSPVKHTVHVHYTKSNINKSGTIFYSLPMMTPEVFPILVNSGSSLPWICAPDTPISDHFQGSSSP</sequence>
<gene>
    <name evidence="2" type="ORF">BCR34DRAFT_587777</name>
</gene>
<evidence type="ECO:0000256" key="1">
    <source>
        <dbReference type="SAM" id="SignalP"/>
    </source>
</evidence>
<organism evidence="2 3">
    <name type="scientific">Clohesyomyces aquaticus</name>
    <dbReference type="NCBI Taxonomy" id="1231657"/>
    <lineage>
        <taxon>Eukaryota</taxon>
        <taxon>Fungi</taxon>
        <taxon>Dikarya</taxon>
        <taxon>Ascomycota</taxon>
        <taxon>Pezizomycotina</taxon>
        <taxon>Dothideomycetes</taxon>
        <taxon>Pleosporomycetidae</taxon>
        <taxon>Pleosporales</taxon>
        <taxon>Lindgomycetaceae</taxon>
        <taxon>Clohesyomyces</taxon>
    </lineage>
</organism>
<name>A0A1Y1ZMY4_9PLEO</name>
<keyword evidence="1" id="KW-0732">Signal</keyword>